<dbReference type="OrthoDB" id="5298522at2"/>
<dbReference type="AlphaFoldDB" id="A0A2S7XNK9"/>
<protein>
    <submittedName>
        <fullName evidence="1">Uncharacterized protein</fullName>
    </submittedName>
</protein>
<dbReference type="EMBL" id="PPGH01000038">
    <property type="protein sequence ID" value="PQJ95002.1"/>
    <property type="molecule type" value="Genomic_DNA"/>
</dbReference>
<dbReference type="Proteomes" id="UP000239936">
    <property type="component" value="Unassembled WGS sequence"/>
</dbReference>
<organism evidence="1 2">
    <name type="scientific">Chromatium okenii</name>
    <dbReference type="NCBI Taxonomy" id="61644"/>
    <lineage>
        <taxon>Bacteria</taxon>
        <taxon>Pseudomonadati</taxon>
        <taxon>Pseudomonadota</taxon>
        <taxon>Gammaproteobacteria</taxon>
        <taxon>Chromatiales</taxon>
        <taxon>Chromatiaceae</taxon>
        <taxon>Chromatium</taxon>
    </lineage>
</organism>
<dbReference type="RefSeq" id="WP_105074965.1">
    <property type="nucleotide sequence ID" value="NZ_PPGH01000038.1"/>
</dbReference>
<accession>A0A2S7XNK9</accession>
<evidence type="ECO:0000313" key="2">
    <source>
        <dbReference type="Proteomes" id="UP000239936"/>
    </source>
</evidence>
<evidence type="ECO:0000313" key="1">
    <source>
        <dbReference type="EMBL" id="PQJ95002.1"/>
    </source>
</evidence>
<proteinExistence type="predicted"/>
<sequence>MQKVKKTAEYTLFQKKSGRYAVKGKNKKWINGDAKQAILANEQLIKVMTPKAVPEVSEEAAA</sequence>
<keyword evidence="2" id="KW-1185">Reference proteome</keyword>
<name>A0A2S7XNK9_9GAMM</name>
<comment type="caution">
    <text evidence="1">The sequence shown here is derived from an EMBL/GenBank/DDBJ whole genome shotgun (WGS) entry which is preliminary data.</text>
</comment>
<reference evidence="1 2" key="1">
    <citation type="submission" date="2018-01" db="EMBL/GenBank/DDBJ databases">
        <title>The complete genome sequence of Chromatium okenii LaCa, a purple sulfur bacterium with a turbulent life.</title>
        <authorList>
            <person name="Luedin S.M."/>
            <person name="Liechti N."/>
            <person name="Storelli N."/>
            <person name="Danza F."/>
            <person name="Wittwer M."/>
            <person name="Pothier J.F."/>
            <person name="Tonolla M.A."/>
        </authorList>
    </citation>
    <scope>NUCLEOTIDE SEQUENCE [LARGE SCALE GENOMIC DNA]</scope>
    <source>
        <strain evidence="1 2">LaCa</strain>
    </source>
</reference>
<gene>
    <name evidence="1" type="ORF">CXB77_17315</name>
</gene>